<keyword evidence="3" id="KW-1185">Reference proteome</keyword>
<keyword evidence="2" id="KW-0808">Transferase</keyword>
<dbReference type="CDD" id="cd00180">
    <property type="entry name" value="PKc"/>
    <property type="match status" value="1"/>
</dbReference>
<dbReference type="InterPro" id="IPR008271">
    <property type="entry name" value="Ser/Thr_kinase_AS"/>
</dbReference>
<dbReference type="Gene3D" id="1.10.510.10">
    <property type="entry name" value="Transferase(Phosphotransferase) domain 1"/>
    <property type="match status" value="1"/>
</dbReference>
<dbReference type="Gene3D" id="3.30.200.20">
    <property type="entry name" value="Phosphorylase Kinase, domain 1"/>
    <property type="match status" value="1"/>
</dbReference>
<dbReference type="EMBL" id="JAHMHS010000087">
    <property type="protein sequence ID" value="KAK1721188.1"/>
    <property type="molecule type" value="Genomic_DNA"/>
</dbReference>
<dbReference type="Proteomes" id="UP001244207">
    <property type="component" value="Unassembled WGS sequence"/>
</dbReference>
<sequence length="425" mass="48319">MNLSVSIQLAAGTLDHCHKLESLGDEGALNALFLARGGRTQNSEDASRDRLGKEVADLLSPYFGPRATQNWTWGLDTSQPCIAANTAIEINETIFSCAQKVHHTFSPRYVHTYHTRSDVPYVVDVSTDACAGSFGVVRKVHQRTTRKPYAEKTYRNLFSSKERKAVLNELGVLENCRHPNIVTLVDAYEVTDEPHVMNIVMSPWAPFTLQEFLYTSNTNRKKHVPWFEPNQPTSDIGVYNIMMRLTEALAYLHGLSIKHKDIKPDNILLHTAGEEVTPYITDVGVSKVYWRGAKTNYDQSTYSFLSLEQLEHKESSLKADIWQLGCCFAMLLALVRGGQNGVMKLHVSYQRTDENCSCNIAKESEWFMRTLDELCSSGSAEQKHMHWIIRHMLDLDPSSRFEIGKVMEELRKLVEITDLEKMHVY</sequence>
<evidence type="ECO:0000313" key="3">
    <source>
        <dbReference type="Proteomes" id="UP001244207"/>
    </source>
</evidence>
<dbReference type="SMART" id="SM00220">
    <property type="entry name" value="S_TKc"/>
    <property type="match status" value="1"/>
</dbReference>
<dbReference type="PANTHER" id="PTHR24347">
    <property type="entry name" value="SERINE/THREONINE-PROTEIN KINASE"/>
    <property type="match status" value="1"/>
</dbReference>
<dbReference type="PROSITE" id="PS50011">
    <property type="entry name" value="PROTEIN_KINASE_DOM"/>
    <property type="match status" value="1"/>
</dbReference>
<dbReference type="GO" id="GO:0004672">
    <property type="term" value="F:protein kinase activity"/>
    <property type="evidence" value="ECO:0007669"/>
    <property type="project" value="InterPro"/>
</dbReference>
<proteinExistence type="predicted"/>
<dbReference type="InterPro" id="IPR000719">
    <property type="entry name" value="Prot_kinase_dom"/>
</dbReference>
<evidence type="ECO:0000313" key="2">
    <source>
        <dbReference type="EMBL" id="KAK1721188.1"/>
    </source>
</evidence>
<dbReference type="GO" id="GO:0005524">
    <property type="term" value="F:ATP binding"/>
    <property type="evidence" value="ECO:0007669"/>
    <property type="project" value="InterPro"/>
</dbReference>
<organism evidence="2 3">
    <name type="scientific">Glomerella acutata</name>
    <name type="common">Colletotrichum acutatum</name>
    <dbReference type="NCBI Taxonomy" id="27357"/>
    <lineage>
        <taxon>Eukaryota</taxon>
        <taxon>Fungi</taxon>
        <taxon>Dikarya</taxon>
        <taxon>Ascomycota</taxon>
        <taxon>Pezizomycotina</taxon>
        <taxon>Sordariomycetes</taxon>
        <taxon>Hypocreomycetidae</taxon>
        <taxon>Glomerellales</taxon>
        <taxon>Glomerellaceae</taxon>
        <taxon>Colletotrichum</taxon>
        <taxon>Colletotrichum acutatum species complex</taxon>
    </lineage>
</organism>
<dbReference type="InterPro" id="IPR011009">
    <property type="entry name" value="Kinase-like_dom_sf"/>
</dbReference>
<name>A0AAD8UIL7_GLOAC</name>
<accession>A0AAD8UIL7</accession>
<dbReference type="PROSITE" id="PS00108">
    <property type="entry name" value="PROTEIN_KINASE_ST"/>
    <property type="match status" value="1"/>
</dbReference>
<feature type="domain" description="Protein kinase" evidence="1">
    <location>
        <begin position="123"/>
        <end position="425"/>
    </location>
</feature>
<gene>
    <name evidence="2" type="ORF">BDZ83DRAFT_630498</name>
</gene>
<dbReference type="Pfam" id="PF00069">
    <property type="entry name" value="Pkinase"/>
    <property type="match status" value="1"/>
</dbReference>
<dbReference type="AlphaFoldDB" id="A0AAD8UIL7"/>
<dbReference type="RefSeq" id="XP_060361984.1">
    <property type="nucleotide sequence ID" value="XM_060508834.1"/>
</dbReference>
<dbReference type="GeneID" id="85392733"/>
<keyword evidence="2" id="KW-0418">Kinase</keyword>
<reference evidence="2" key="1">
    <citation type="submission" date="2021-12" db="EMBL/GenBank/DDBJ databases">
        <title>Comparative genomics, transcriptomics and evolutionary studies reveal genomic signatures of adaptation to plant cell wall in hemibiotrophic fungi.</title>
        <authorList>
            <consortium name="DOE Joint Genome Institute"/>
            <person name="Baroncelli R."/>
            <person name="Diaz J.F."/>
            <person name="Benocci T."/>
            <person name="Peng M."/>
            <person name="Battaglia E."/>
            <person name="Haridas S."/>
            <person name="Andreopoulos W."/>
            <person name="Labutti K."/>
            <person name="Pangilinan J."/>
            <person name="Floch G.L."/>
            <person name="Makela M.R."/>
            <person name="Henrissat B."/>
            <person name="Grigoriev I.V."/>
            <person name="Crouch J.A."/>
            <person name="De Vries R.P."/>
            <person name="Sukno S.A."/>
            <person name="Thon M.R."/>
        </authorList>
    </citation>
    <scope>NUCLEOTIDE SEQUENCE</scope>
    <source>
        <strain evidence="2">CBS 112980</strain>
    </source>
</reference>
<comment type="caution">
    <text evidence="2">The sequence shown here is derived from an EMBL/GenBank/DDBJ whole genome shotgun (WGS) entry which is preliminary data.</text>
</comment>
<protein>
    <submittedName>
        <fullName evidence="2">Kinase-like domain-containing protein</fullName>
    </submittedName>
</protein>
<dbReference type="SUPFAM" id="SSF56112">
    <property type="entry name" value="Protein kinase-like (PK-like)"/>
    <property type="match status" value="1"/>
</dbReference>
<evidence type="ECO:0000259" key="1">
    <source>
        <dbReference type="PROSITE" id="PS50011"/>
    </source>
</evidence>